<feature type="compositionally biased region" description="Basic and acidic residues" evidence="1">
    <location>
        <begin position="227"/>
        <end position="236"/>
    </location>
</feature>
<gene>
    <name evidence="2" type="ORF">HGRIS_005493</name>
</gene>
<feature type="compositionally biased region" description="Acidic residues" evidence="1">
    <location>
        <begin position="245"/>
        <end position="258"/>
    </location>
</feature>
<reference evidence="3" key="1">
    <citation type="submission" date="2024-06" db="EMBL/GenBank/DDBJ databases">
        <title>Multi-omics analyses provide insights into the biosynthesis of the anticancer antibiotic pleurotin in Hohenbuehelia grisea.</title>
        <authorList>
            <person name="Weaver J.A."/>
            <person name="Alberti F."/>
        </authorList>
    </citation>
    <scope>NUCLEOTIDE SEQUENCE [LARGE SCALE GENOMIC DNA]</scope>
    <source>
        <strain evidence="3">T-177</strain>
    </source>
</reference>
<evidence type="ECO:0000313" key="3">
    <source>
        <dbReference type="Proteomes" id="UP001556367"/>
    </source>
</evidence>
<feature type="compositionally biased region" description="Low complexity" evidence="1">
    <location>
        <begin position="88"/>
        <end position="104"/>
    </location>
</feature>
<feature type="compositionally biased region" description="Low complexity" evidence="1">
    <location>
        <begin position="189"/>
        <end position="212"/>
    </location>
</feature>
<feature type="compositionally biased region" description="Gly residues" evidence="1">
    <location>
        <begin position="107"/>
        <end position="117"/>
    </location>
</feature>
<feature type="region of interest" description="Disordered" evidence="1">
    <location>
        <begin position="151"/>
        <end position="272"/>
    </location>
</feature>
<organism evidence="2 3">
    <name type="scientific">Hohenbuehelia grisea</name>
    <dbReference type="NCBI Taxonomy" id="104357"/>
    <lineage>
        <taxon>Eukaryota</taxon>
        <taxon>Fungi</taxon>
        <taxon>Dikarya</taxon>
        <taxon>Basidiomycota</taxon>
        <taxon>Agaricomycotina</taxon>
        <taxon>Agaricomycetes</taxon>
        <taxon>Agaricomycetidae</taxon>
        <taxon>Agaricales</taxon>
        <taxon>Pleurotineae</taxon>
        <taxon>Pleurotaceae</taxon>
        <taxon>Hohenbuehelia</taxon>
    </lineage>
</organism>
<feature type="compositionally biased region" description="Polar residues" evidence="1">
    <location>
        <begin position="171"/>
        <end position="188"/>
    </location>
</feature>
<dbReference type="EMBL" id="JASNQZ010000001">
    <property type="protein sequence ID" value="KAL0960450.1"/>
    <property type="molecule type" value="Genomic_DNA"/>
</dbReference>
<sequence>MGFFKNSSGFRINDGTFNDIGGNQNIDNKNTYDNRQNCGNTTNHNVRDSYNDYSVSDNSSGHLFQTNNGSGPFFAGPQTGYYAAPVRPQAQRARGRAPNPRAPNLGLGRGRNPGYAGGYHQEPAYDDGAYAGVPYHQDAYDGYAAKGGQGEWYDSEDTSVPAWSPPPSRQYPYTNPFAQSPPLRTQSNSPAQRAAPSQRPPFAQTATAPARGAGTGVGRTLGQAPNDHYRQPEGGRRGSVKPQEPVDEDMDEDEDEVPVDARRRRPDGNIPI</sequence>
<feature type="region of interest" description="Disordered" evidence="1">
    <location>
        <begin position="88"/>
        <end position="121"/>
    </location>
</feature>
<name>A0ABR3JYF6_9AGAR</name>
<proteinExistence type="predicted"/>
<evidence type="ECO:0000313" key="2">
    <source>
        <dbReference type="EMBL" id="KAL0960450.1"/>
    </source>
</evidence>
<evidence type="ECO:0008006" key="4">
    <source>
        <dbReference type="Google" id="ProtNLM"/>
    </source>
</evidence>
<evidence type="ECO:0000256" key="1">
    <source>
        <dbReference type="SAM" id="MobiDB-lite"/>
    </source>
</evidence>
<dbReference type="Proteomes" id="UP001556367">
    <property type="component" value="Unassembled WGS sequence"/>
</dbReference>
<comment type="caution">
    <text evidence="2">The sequence shown here is derived from an EMBL/GenBank/DDBJ whole genome shotgun (WGS) entry which is preliminary data.</text>
</comment>
<keyword evidence="3" id="KW-1185">Reference proteome</keyword>
<accession>A0ABR3JYF6</accession>
<protein>
    <recommendedName>
        <fullName evidence="4">Enamelin</fullName>
    </recommendedName>
</protein>